<gene>
    <name evidence="1" type="ORF">ABB55_18555</name>
</gene>
<dbReference type="STRING" id="665126.ABB55_18555"/>
<dbReference type="RefSeq" id="WP_054360129.1">
    <property type="nucleotide sequence ID" value="NZ_LJYW01000001.1"/>
</dbReference>
<accession>A0A0P6VML4</accession>
<keyword evidence="2" id="KW-1185">Reference proteome</keyword>
<dbReference type="Proteomes" id="UP000048984">
    <property type="component" value="Unassembled WGS sequence"/>
</dbReference>
<protein>
    <submittedName>
        <fullName evidence="1">Uncharacterized protein</fullName>
    </submittedName>
</protein>
<sequence>MPDATLSFATPDTILRHPSFPIARTVYIDAVMALYEENSALLELMRDGGRIFVYGILMALWGRYREDVPETWPTIGRLKEAVGQFGVASPRHIDLIIARFVQVGHLRIVPAPSDLRIRIVLPTQGLIEHDRAFIRAHYLPLAALFGPDRYALPLAGDLGFLKAARSAWLATLGAMAADTILANRQVLRFYTASGGILMLMKLVRLHDHSDDGGIAVSFTDFGRRFGVSRTHVRTLFKAVAADGDIVIDTRGVVRLMPDLRAALDRNIAERMSLLDRSHAAATANAEGPARP</sequence>
<evidence type="ECO:0000313" key="2">
    <source>
        <dbReference type="Proteomes" id="UP000048984"/>
    </source>
</evidence>
<organism evidence="1 2">
    <name type="scientific">Prosthecodimorpha hirschii</name>
    <dbReference type="NCBI Taxonomy" id="665126"/>
    <lineage>
        <taxon>Bacteria</taxon>
        <taxon>Pseudomonadati</taxon>
        <taxon>Pseudomonadota</taxon>
        <taxon>Alphaproteobacteria</taxon>
        <taxon>Hyphomicrobiales</taxon>
        <taxon>Ancalomicrobiaceae</taxon>
        <taxon>Prosthecodimorpha</taxon>
    </lineage>
</organism>
<reference evidence="1 2" key="2">
    <citation type="submission" date="2015-10" db="EMBL/GenBank/DDBJ databases">
        <title>Draft Genome Sequence of Prosthecomicrobium hirschii ATCC 27832.</title>
        <authorList>
            <person name="Daniel J."/>
            <person name="Givan S.A."/>
            <person name="Brun Y.V."/>
            <person name="Brown P.J."/>
        </authorList>
    </citation>
    <scope>NUCLEOTIDE SEQUENCE [LARGE SCALE GENOMIC DNA]</scope>
    <source>
        <strain evidence="1 2">16</strain>
    </source>
</reference>
<proteinExistence type="predicted"/>
<reference evidence="1 2" key="1">
    <citation type="submission" date="2015-09" db="EMBL/GenBank/DDBJ databases">
        <authorList>
            <person name="Jackson K.R."/>
            <person name="Lunt B.L."/>
            <person name="Fisher J.N.B."/>
            <person name="Gardner A.V."/>
            <person name="Bailey M.E."/>
            <person name="Deus L.M."/>
            <person name="Earl A.S."/>
            <person name="Gibby P.D."/>
            <person name="Hartmann K.A."/>
            <person name="Liu J.E."/>
            <person name="Manci A.M."/>
            <person name="Nielsen D.A."/>
            <person name="Solomon M.B."/>
            <person name="Breakwell D.P."/>
            <person name="Burnett S.H."/>
            <person name="Grose J.H."/>
        </authorList>
    </citation>
    <scope>NUCLEOTIDE SEQUENCE [LARGE SCALE GENOMIC DNA]</scope>
    <source>
        <strain evidence="1 2">16</strain>
    </source>
</reference>
<evidence type="ECO:0000313" key="1">
    <source>
        <dbReference type="EMBL" id="KPL53964.1"/>
    </source>
</evidence>
<dbReference type="EMBL" id="LJYW01000001">
    <property type="protein sequence ID" value="KPL53964.1"/>
    <property type="molecule type" value="Genomic_DNA"/>
</dbReference>
<dbReference type="AlphaFoldDB" id="A0A0P6VML4"/>
<comment type="caution">
    <text evidence="1">The sequence shown here is derived from an EMBL/GenBank/DDBJ whole genome shotgun (WGS) entry which is preliminary data.</text>
</comment>
<name>A0A0P6VML4_9HYPH</name>